<organism evidence="1 2">
    <name type="scientific">Gleimia coleocanis DSM 15436</name>
    <dbReference type="NCBI Taxonomy" id="525245"/>
    <lineage>
        <taxon>Bacteria</taxon>
        <taxon>Bacillati</taxon>
        <taxon>Actinomycetota</taxon>
        <taxon>Actinomycetes</taxon>
        <taxon>Actinomycetales</taxon>
        <taxon>Actinomycetaceae</taxon>
        <taxon>Gleimia</taxon>
    </lineage>
</organism>
<proteinExistence type="predicted"/>
<gene>
    <name evidence="1" type="ORF">HMPREF0044_0922</name>
</gene>
<dbReference type="STRING" id="525245.HMPREF0044_0922"/>
<sequence length="81" mass="9397">MTWFLSNTLKQVFIFRSTGLSRGYSVSVVYQFRFELALAPRIRTLQVFAKTSLLLFTGFPIGVSRFVKLRARDSHFLHKVP</sequence>
<protein>
    <submittedName>
        <fullName evidence="1">Uncharacterized protein</fullName>
    </submittedName>
</protein>
<dbReference type="HOGENOM" id="CLU_2566139_0_0_11"/>
<dbReference type="EMBL" id="ACFG01000030">
    <property type="protein sequence ID" value="EEH63903.1"/>
    <property type="molecule type" value="Genomic_DNA"/>
</dbReference>
<evidence type="ECO:0000313" key="2">
    <source>
        <dbReference type="Proteomes" id="UP000010301"/>
    </source>
</evidence>
<reference evidence="1 2" key="1">
    <citation type="submission" date="2009-01" db="EMBL/GenBank/DDBJ databases">
        <authorList>
            <person name="Qin X."/>
            <person name="Bachman B."/>
            <person name="Battles P."/>
            <person name="Bell A."/>
            <person name="Bess C."/>
            <person name="Bickham C."/>
            <person name="Chaboub L."/>
            <person name="Chen D."/>
            <person name="Coyle M."/>
            <person name="Deiros D.R."/>
            <person name="Dinh H."/>
            <person name="Forbes L."/>
            <person name="Fowler G."/>
            <person name="Francisco L."/>
            <person name="Fu Q."/>
            <person name="Gubbala S."/>
            <person name="Hale W."/>
            <person name="Han Y."/>
            <person name="Hemphill L."/>
            <person name="Highlander S.K."/>
            <person name="Hirani K."/>
            <person name="Hogues M."/>
            <person name="Jackson L."/>
            <person name="Jakkamsetti A."/>
            <person name="Javaid M."/>
            <person name="Jiang H."/>
            <person name="Korchina V."/>
            <person name="Kovar C."/>
            <person name="Lara F."/>
            <person name="Lee S."/>
            <person name="Mata R."/>
            <person name="Mathew T."/>
            <person name="Moen C."/>
            <person name="Morales K."/>
            <person name="Munidasa M."/>
            <person name="Nazareth L."/>
            <person name="Ngo R."/>
            <person name="Nguyen L."/>
            <person name="Okwuonu G."/>
            <person name="Ongeri F."/>
            <person name="Patil S."/>
            <person name="Petrosino J."/>
            <person name="Pham C."/>
            <person name="Pham P."/>
            <person name="Pu L.-L."/>
            <person name="Puazo M."/>
            <person name="Raj R."/>
            <person name="Reid J."/>
            <person name="Rouhana J."/>
            <person name="Saada N."/>
            <person name="Shang Y."/>
            <person name="Simmons D."/>
            <person name="Thornton R."/>
            <person name="Warren J."/>
            <person name="Weissenberger G."/>
            <person name="Zhang J."/>
            <person name="Zhang L."/>
            <person name="Zhou C."/>
            <person name="Zhu D."/>
            <person name="Muzny D."/>
            <person name="Worley K."/>
            <person name="Gibbs R."/>
        </authorList>
    </citation>
    <scope>NUCLEOTIDE SEQUENCE [LARGE SCALE GENOMIC DNA]</scope>
    <source>
        <strain evidence="1 2">DSM 15436</strain>
    </source>
</reference>
<evidence type="ECO:0000313" key="1">
    <source>
        <dbReference type="EMBL" id="EEH63903.1"/>
    </source>
</evidence>
<dbReference type="Proteomes" id="UP000010301">
    <property type="component" value="Unassembled WGS sequence"/>
</dbReference>
<accession>C0W044</accession>
<comment type="caution">
    <text evidence="1">The sequence shown here is derived from an EMBL/GenBank/DDBJ whole genome shotgun (WGS) entry which is preliminary data.</text>
</comment>
<dbReference type="AlphaFoldDB" id="C0W044"/>
<keyword evidence="2" id="KW-1185">Reference proteome</keyword>
<name>C0W044_9ACTO</name>